<protein>
    <recommendedName>
        <fullName evidence="4">DUF1640 domain-containing protein</fullName>
    </recommendedName>
</protein>
<organism evidence="2 3">
    <name type="scientific">Francisella marina</name>
    <dbReference type="NCBI Taxonomy" id="2249302"/>
    <lineage>
        <taxon>Bacteria</taxon>
        <taxon>Pseudomonadati</taxon>
        <taxon>Pseudomonadota</taxon>
        <taxon>Gammaproteobacteria</taxon>
        <taxon>Thiotrichales</taxon>
        <taxon>Francisellaceae</taxon>
        <taxon>Francisella</taxon>
    </lineage>
</organism>
<feature type="transmembrane region" description="Helical" evidence="1">
    <location>
        <begin position="86"/>
        <end position="105"/>
    </location>
</feature>
<evidence type="ECO:0000313" key="2">
    <source>
        <dbReference type="EMBL" id="QEO57575.1"/>
    </source>
</evidence>
<dbReference type="EMBL" id="CP043550">
    <property type="protein sequence ID" value="QEO57575.1"/>
    <property type="molecule type" value="Genomic_DNA"/>
</dbReference>
<evidence type="ECO:0000313" key="3">
    <source>
        <dbReference type="Proteomes" id="UP000322509"/>
    </source>
</evidence>
<dbReference type="RefSeq" id="WP_149368755.1">
    <property type="nucleotide sequence ID" value="NZ_CP043550.1"/>
</dbReference>
<gene>
    <name evidence="2" type="ORF">F0R74_06805</name>
</gene>
<name>A0ABX5ZGK8_9GAMM</name>
<reference evidence="2 3" key="1">
    <citation type="submission" date="2019-09" db="EMBL/GenBank/DDBJ databases">
        <title>Complete genome sequence of Francisella marina E103-15.</title>
        <authorList>
            <person name="Tekedar H.C."/>
            <person name="Griffin M.J."/>
            <person name="Waldbieser G.C."/>
            <person name="Soto E."/>
        </authorList>
    </citation>
    <scope>NUCLEOTIDE SEQUENCE [LARGE SCALE GENOMIC DNA]</scope>
    <source>
        <strain evidence="2 3">E103-15</strain>
    </source>
</reference>
<sequence>MEDKWLGVITDLASKVGSLTETDRALTYEIRNGFRDTNERFTKLESKVLNIDERLKAQEEIEKNRDVVKEHKKKFWQGIDKKTKDMLMIIPAVIAIIGSAISLFFNH</sequence>
<evidence type="ECO:0008006" key="4">
    <source>
        <dbReference type="Google" id="ProtNLM"/>
    </source>
</evidence>
<keyword evidence="1" id="KW-0812">Transmembrane</keyword>
<keyword evidence="3" id="KW-1185">Reference proteome</keyword>
<keyword evidence="1" id="KW-0472">Membrane</keyword>
<dbReference type="Proteomes" id="UP000322509">
    <property type="component" value="Chromosome"/>
</dbReference>
<keyword evidence="1" id="KW-1133">Transmembrane helix</keyword>
<evidence type="ECO:0000256" key="1">
    <source>
        <dbReference type="SAM" id="Phobius"/>
    </source>
</evidence>
<proteinExistence type="predicted"/>
<accession>A0ABX5ZGK8</accession>